<dbReference type="InterPro" id="IPR008136">
    <property type="entry name" value="CinA_C"/>
</dbReference>
<dbReference type="PANTHER" id="PTHR13939:SF0">
    <property type="entry name" value="NMN AMIDOHYDROLASE-LIKE PROTEIN YFAY"/>
    <property type="match status" value="1"/>
</dbReference>
<comment type="caution">
    <text evidence="3">The sequence shown here is derived from an EMBL/GenBank/DDBJ whole genome shotgun (WGS) entry which is preliminary data.</text>
</comment>
<dbReference type="NCBIfam" id="TIGR00200">
    <property type="entry name" value="cinA_nterm"/>
    <property type="match status" value="1"/>
</dbReference>
<protein>
    <recommendedName>
        <fullName evidence="1">Putative competence-damage inducible protein</fullName>
    </recommendedName>
</protein>
<dbReference type="NCBIfam" id="NF001813">
    <property type="entry name" value="PRK00549.1"/>
    <property type="match status" value="1"/>
</dbReference>
<dbReference type="Pfam" id="PF02464">
    <property type="entry name" value="CinA"/>
    <property type="match status" value="1"/>
</dbReference>
<sequence length="414" mass="45022">MKAEIIAVGTELLLGQVVNTNATFISEGLADLGIEVYYHTVVGDNPKRLEELLVLADSRSDLIVLCGGLGPTDDDLTKNVLADHLGIQLVRNQAALDHMNEFFGSRDRPMTPNNIRQIETLEGGIPLPNRTGLAIGSLYLGEKNNYIILPGPPSELKPMFSEQAAPLLVEKFGVHEKLTSRVLRFYGIGESQIVTDLAEMIENQTNPTIAPYAKPNEVTLRITAKTEDDASAKTLLDQVEAEILAVEGEYFYGYGDDNSLEETVVNLLKEHQKSVTAAESLTAGAFQARLADVPGVSEVFPGGFVTYSNETKENFLGIDSTLIEEYGVVSKEIAGVMAEKARELANTDYAVAFTGVAGPDPLEGQPKGTVFIAVAQKDGETVIEQKAFSRDRAYIRQSSVMKGLDMLRRAILNK</sequence>
<dbReference type="PIRSF" id="PIRSF006728">
    <property type="entry name" value="CinA"/>
    <property type="match status" value="1"/>
</dbReference>
<dbReference type="CDD" id="cd00885">
    <property type="entry name" value="cinA"/>
    <property type="match status" value="1"/>
</dbReference>
<feature type="domain" description="MoaB/Mog" evidence="2">
    <location>
        <begin position="4"/>
        <end position="171"/>
    </location>
</feature>
<accession>A0ABS6TET3</accession>
<name>A0ABS6TET3_9ENTE</name>
<dbReference type="NCBIfam" id="TIGR00177">
    <property type="entry name" value="molyb_syn"/>
    <property type="match status" value="1"/>
</dbReference>
<organism evidence="3 4">
    <name type="scientific">Enterococcus alishanensis</name>
    <dbReference type="NCBI Taxonomy" id="1303817"/>
    <lineage>
        <taxon>Bacteria</taxon>
        <taxon>Bacillati</taxon>
        <taxon>Bacillota</taxon>
        <taxon>Bacilli</taxon>
        <taxon>Lactobacillales</taxon>
        <taxon>Enterococcaceae</taxon>
        <taxon>Enterococcus</taxon>
    </lineage>
</organism>
<dbReference type="EMBL" id="JAHUZB010000004">
    <property type="protein sequence ID" value="MBV7391420.1"/>
    <property type="molecule type" value="Genomic_DNA"/>
</dbReference>
<dbReference type="HAMAP" id="MF_00226_B">
    <property type="entry name" value="CinA_B"/>
    <property type="match status" value="1"/>
</dbReference>
<keyword evidence="4" id="KW-1185">Reference proteome</keyword>
<gene>
    <name evidence="1" type="primary">cinA</name>
    <name evidence="3" type="ORF">KUA55_12075</name>
</gene>
<proteinExistence type="inferred from homology"/>
<dbReference type="InterPro" id="IPR001453">
    <property type="entry name" value="MoaB/Mog_dom"/>
</dbReference>
<comment type="similarity">
    <text evidence="1">Belongs to the CinA family.</text>
</comment>
<dbReference type="InterPro" id="IPR050101">
    <property type="entry name" value="CinA"/>
</dbReference>
<dbReference type="PANTHER" id="PTHR13939">
    <property type="entry name" value="NICOTINAMIDE-NUCLEOTIDE AMIDOHYDROLASE PNCC"/>
    <property type="match status" value="1"/>
</dbReference>
<dbReference type="Pfam" id="PF18146">
    <property type="entry name" value="CinA_KH"/>
    <property type="match status" value="1"/>
</dbReference>
<evidence type="ECO:0000313" key="4">
    <source>
        <dbReference type="Proteomes" id="UP000774130"/>
    </source>
</evidence>
<dbReference type="RefSeq" id="WP_218326596.1">
    <property type="nucleotide sequence ID" value="NZ_JAHUZB010000004.1"/>
</dbReference>
<dbReference type="NCBIfam" id="TIGR00199">
    <property type="entry name" value="PncC_domain"/>
    <property type="match status" value="1"/>
</dbReference>
<dbReference type="InterPro" id="IPR008135">
    <property type="entry name" value="Competence-induced_CinA"/>
</dbReference>
<evidence type="ECO:0000259" key="2">
    <source>
        <dbReference type="SMART" id="SM00852"/>
    </source>
</evidence>
<dbReference type="SMART" id="SM00852">
    <property type="entry name" value="MoCF_biosynth"/>
    <property type="match status" value="1"/>
</dbReference>
<reference evidence="3 4" key="1">
    <citation type="submission" date="2021-06" db="EMBL/GenBank/DDBJ databases">
        <title>Enterococcus alishanensis sp. nov., a novel lactic acid bacterium isolated from fresh coffee beans.</title>
        <authorList>
            <person name="Chen Y.-S."/>
        </authorList>
    </citation>
    <scope>NUCLEOTIDE SEQUENCE [LARGE SCALE GENOMIC DNA]</scope>
    <source>
        <strain evidence="3 4">ALS3</strain>
    </source>
</reference>
<evidence type="ECO:0000313" key="3">
    <source>
        <dbReference type="EMBL" id="MBV7391420.1"/>
    </source>
</evidence>
<dbReference type="Pfam" id="PF00994">
    <property type="entry name" value="MoCF_biosynth"/>
    <property type="match status" value="1"/>
</dbReference>
<evidence type="ECO:0000256" key="1">
    <source>
        <dbReference type="HAMAP-Rule" id="MF_00226"/>
    </source>
</evidence>
<dbReference type="Proteomes" id="UP000774130">
    <property type="component" value="Unassembled WGS sequence"/>
</dbReference>
<dbReference type="InterPro" id="IPR041424">
    <property type="entry name" value="CinA_KH"/>
</dbReference>